<reference evidence="1" key="1">
    <citation type="journal article" date="2019" name="bioRxiv">
        <title>The Genome of the Zebra Mussel, Dreissena polymorpha: A Resource for Invasive Species Research.</title>
        <authorList>
            <person name="McCartney M.A."/>
            <person name="Auch B."/>
            <person name="Kono T."/>
            <person name="Mallez S."/>
            <person name="Zhang Y."/>
            <person name="Obille A."/>
            <person name="Becker A."/>
            <person name="Abrahante J.E."/>
            <person name="Garbe J."/>
            <person name="Badalamenti J.P."/>
            <person name="Herman A."/>
            <person name="Mangelson H."/>
            <person name="Liachko I."/>
            <person name="Sullivan S."/>
            <person name="Sone E.D."/>
            <person name="Koren S."/>
            <person name="Silverstein K.A.T."/>
            <person name="Beckman K.B."/>
            <person name="Gohl D.M."/>
        </authorList>
    </citation>
    <scope>NUCLEOTIDE SEQUENCE</scope>
    <source>
        <strain evidence="1">Duluth1</strain>
        <tissue evidence="1">Whole animal</tissue>
    </source>
</reference>
<comment type="caution">
    <text evidence="1">The sequence shown here is derived from an EMBL/GenBank/DDBJ whole genome shotgun (WGS) entry which is preliminary data.</text>
</comment>
<protein>
    <submittedName>
        <fullName evidence="1">Uncharacterized protein</fullName>
    </submittedName>
</protein>
<dbReference type="EMBL" id="JAIWYP010000008">
    <property type="protein sequence ID" value="KAH3783110.1"/>
    <property type="molecule type" value="Genomic_DNA"/>
</dbReference>
<organism evidence="1 2">
    <name type="scientific">Dreissena polymorpha</name>
    <name type="common">Zebra mussel</name>
    <name type="synonym">Mytilus polymorpha</name>
    <dbReference type="NCBI Taxonomy" id="45954"/>
    <lineage>
        <taxon>Eukaryota</taxon>
        <taxon>Metazoa</taxon>
        <taxon>Spiralia</taxon>
        <taxon>Lophotrochozoa</taxon>
        <taxon>Mollusca</taxon>
        <taxon>Bivalvia</taxon>
        <taxon>Autobranchia</taxon>
        <taxon>Heteroconchia</taxon>
        <taxon>Euheterodonta</taxon>
        <taxon>Imparidentia</taxon>
        <taxon>Neoheterodontei</taxon>
        <taxon>Myida</taxon>
        <taxon>Dreissenoidea</taxon>
        <taxon>Dreissenidae</taxon>
        <taxon>Dreissena</taxon>
    </lineage>
</organism>
<name>A0A9D4IQQ6_DREPO</name>
<dbReference type="AlphaFoldDB" id="A0A9D4IQQ6"/>
<dbReference type="Proteomes" id="UP000828390">
    <property type="component" value="Unassembled WGS sequence"/>
</dbReference>
<gene>
    <name evidence="1" type="ORF">DPMN_161038</name>
</gene>
<evidence type="ECO:0000313" key="2">
    <source>
        <dbReference type="Proteomes" id="UP000828390"/>
    </source>
</evidence>
<evidence type="ECO:0000313" key="1">
    <source>
        <dbReference type="EMBL" id="KAH3783110.1"/>
    </source>
</evidence>
<keyword evidence="2" id="KW-1185">Reference proteome</keyword>
<sequence>MTIKKNTIKLLKHQNCGNIFRLLKSTAKAEQTYFAICGGKAKRVDATSAVEAEYLALRVKRRRAVGQYQLSEGLSVLRHRWGSCSLSEQRDHRFSGIAGDRA</sequence>
<reference evidence="1" key="2">
    <citation type="submission" date="2020-11" db="EMBL/GenBank/DDBJ databases">
        <authorList>
            <person name="McCartney M.A."/>
            <person name="Auch B."/>
            <person name="Kono T."/>
            <person name="Mallez S."/>
            <person name="Becker A."/>
            <person name="Gohl D.M."/>
            <person name="Silverstein K.A.T."/>
            <person name="Koren S."/>
            <person name="Bechman K.B."/>
            <person name="Herman A."/>
            <person name="Abrahante J.E."/>
            <person name="Garbe J."/>
        </authorList>
    </citation>
    <scope>NUCLEOTIDE SEQUENCE</scope>
    <source>
        <strain evidence="1">Duluth1</strain>
        <tissue evidence="1">Whole animal</tissue>
    </source>
</reference>
<accession>A0A9D4IQQ6</accession>
<proteinExistence type="predicted"/>